<keyword evidence="3" id="KW-1185">Reference proteome</keyword>
<accession>A0ABM9GU42</accession>
<dbReference type="EMBL" id="CAKXYP010000005">
    <property type="protein sequence ID" value="CAH9415010.1"/>
    <property type="molecule type" value="Genomic_DNA"/>
</dbReference>
<feature type="region of interest" description="Disordered" evidence="1">
    <location>
        <begin position="1"/>
        <end position="40"/>
    </location>
</feature>
<evidence type="ECO:0000313" key="2">
    <source>
        <dbReference type="EMBL" id="CAH9415010.1"/>
    </source>
</evidence>
<organism evidence="2 3">
    <name type="scientific">Streptomyces globisporus</name>
    <dbReference type="NCBI Taxonomy" id="1908"/>
    <lineage>
        <taxon>Bacteria</taxon>
        <taxon>Bacillati</taxon>
        <taxon>Actinomycetota</taxon>
        <taxon>Actinomycetes</taxon>
        <taxon>Kitasatosporales</taxon>
        <taxon>Streptomycetaceae</taxon>
        <taxon>Streptomyces</taxon>
    </lineage>
</organism>
<name>A0ABM9GU42_STRGL</name>
<evidence type="ECO:0000313" key="3">
    <source>
        <dbReference type="Proteomes" id="UP001154015"/>
    </source>
</evidence>
<comment type="caution">
    <text evidence="2">The sequence shown here is derived from an EMBL/GenBank/DDBJ whole genome shotgun (WGS) entry which is preliminary data.</text>
</comment>
<reference evidence="2" key="1">
    <citation type="submission" date="2022-03" db="EMBL/GenBank/DDBJ databases">
        <authorList>
            <person name="Leyn A S."/>
        </authorList>
    </citation>
    <scope>NUCLEOTIDE SEQUENCE</scope>
    <source>
        <strain evidence="2">Streptomyces globisporus 4-3</strain>
    </source>
</reference>
<sequence length="40" mass="4517">MTPAARGLMSAQRRRNPEAMSIDRSTRISAPRQAAEQQLY</sequence>
<evidence type="ECO:0000256" key="1">
    <source>
        <dbReference type="SAM" id="MobiDB-lite"/>
    </source>
</evidence>
<gene>
    <name evidence="2" type="ORF">SGL43_02022</name>
</gene>
<dbReference type="Proteomes" id="UP001154015">
    <property type="component" value="Unassembled WGS sequence"/>
</dbReference>
<protein>
    <submittedName>
        <fullName evidence="2">Uncharacterized protein</fullName>
    </submittedName>
</protein>
<proteinExistence type="predicted"/>